<dbReference type="PANTHER" id="PTHR33711">
    <property type="entry name" value="DIOXYGENASE, PUTATIVE (AFU_ORTHOLOGUE AFUA_2G02910)-RELATED"/>
    <property type="match status" value="1"/>
</dbReference>
<feature type="domain" description="Catechol dioxygenase N-terminal" evidence="8">
    <location>
        <begin position="23"/>
        <end position="93"/>
    </location>
</feature>
<dbReference type="GO" id="GO:0009712">
    <property type="term" value="P:catechol-containing compound metabolic process"/>
    <property type="evidence" value="ECO:0007669"/>
    <property type="project" value="InterPro"/>
</dbReference>
<keyword evidence="4 9" id="KW-0223">Dioxygenase</keyword>
<keyword evidence="5" id="KW-0560">Oxidoreductase</keyword>
<dbReference type="InterPro" id="IPR050770">
    <property type="entry name" value="Intradiol_RC_Dioxygenase"/>
</dbReference>
<dbReference type="RefSeq" id="WP_132542030.1">
    <property type="nucleotide sequence ID" value="NZ_SLWY01000009.1"/>
</dbReference>
<sequence length="283" mass="31419">MAELSMEAFTDTVIGAIGPKTTPRTRELMTALIRHMHDFAREVKLTTPEYLAACDFVVRIGQMSDDKRNEAILASDVFGLESLVDFLDHHSAERGAATESAVLGPFWRENSPLLPNGSSIVQGGKEGDSVLVQGRVLGVNGRPVKDALVAVWETSPNGLYEQQDPDQPEFNLRGQFRTDENGYYAFRALRPIAYPIPFDGPAGELLQMMDRHPFRPAHIHFRVRAAGYHELVTQIFDRDDQYLDSDSVFAVKNSLVVDFKPAPAGADTRFVVDYDIVLEPLAG</sequence>
<gene>
    <name evidence="9" type="ORF">EV699_109156</name>
</gene>
<dbReference type="Pfam" id="PF00775">
    <property type="entry name" value="Dioxygenase_C"/>
    <property type="match status" value="1"/>
</dbReference>
<evidence type="ECO:0000259" key="7">
    <source>
        <dbReference type="Pfam" id="PF00775"/>
    </source>
</evidence>
<evidence type="ECO:0000256" key="6">
    <source>
        <dbReference type="ARBA" id="ARBA00023004"/>
    </source>
</evidence>
<evidence type="ECO:0000256" key="5">
    <source>
        <dbReference type="ARBA" id="ARBA00023002"/>
    </source>
</evidence>
<dbReference type="OrthoDB" id="9800887at2"/>
<comment type="similarity">
    <text evidence="2">Belongs to the intradiol ring-cleavage dioxygenase family.</text>
</comment>
<dbReference type="Pfam" id="PF04444">
    <property type="entry name" value="Dioxygenase_N"/>
    <property type="match status" value="1"/>
</dbReference>
<evidence type="ECO:0000313" key="10">
    <source>
        <dbReference type="Proteomes" id="UP000295765"/>
    </source>
</evidence>
<proteinExistence type="inferred from homology"/>
<evidence type="ECO:0000256" key="3">
    <source>
        <dbReference type="ARBA" id="ARBA00022723"/>
    </source>
</evidence>
<evidence type="ECO:0000256" key="2">
    <source>
        <dbReference type="ARBA" id="ARBA00007825"/>
    </source>
</evidence>
<keyword evidence="6" id="KW-0408">Iron</keyword>
<comment type="cofactor">
    <cofactor evidence="1">
        <name>Fe(3+)</name>
        <dbReference type="ChEBI" id="CHEBI:29034"/>
    </cofactor>
</comment>
<dbReference type="GO" id="GO:0018576">
    <property type="term" value="F:catechol 1,2-dioxygenase activity"/>
    <property type="evidence" value="ECO:0007669"/>
    <property type="project" value="InterPro"/>
</dbReference>
<dbReference type="Proteomes" id="UP000295765">
    <property type="component" value="Unassembled WGS sequence"/>
</dbReference>
<dbReference type="SUPFAM" id="SSF49482">
    <property type="entry name" value="Aromatic compound dioxygenase"/>
    <property type="match status" value="1"/>
</dbReference>
<dbReference type="PANTHER" id="PTHR33711:SF7">
    <property type="entry name" value="INTRADIOL RING-CLEAVAGE DIOXYGENASES DOMAIN-CONTAINING PROTEIN-RELATED"/>
    <property type="match status" value="1"/>
</dbReference>
<dbReference type="Gene3D" id="2.60.130.10">
    <property type="entry name" value="Aromatic compound dioxygenase"/>
    <property type="match status" value="1"/>
</dbReference>
<evidence type="ECO:0000256" key="1">
    <source>
        <dbReference type="ARBA" id="ARBA00001965"/>
    </source>
</evidence>
<dbReference type="InterPro" id="IPR015889">
    <property type="entry name" value="Intradiol_dOase_core"/>
</dbReference>
<dbReference type="EMBL" id="SLWY01000009">
    <property type="protein sequence ID" value="TCO81314.1"/>
    <property type="molecule type" value="Genomic_DNA"/>
</dbReference>
<dbReference type="InterPro" id="IPR000627">
    <property type="entry name" value="Intradiol_dOase_C"/>
</dbReference>
<dbReference type="GO" id="GO:0008199">
    <property type="term" value="F:ferric iron binding"/>
    <property type="evidence" value="ECO:0007669"/>
    <property type="project" value="InterPro"/>
</dbReference>
<evidence type="ECO:0000313" key="9">
    <source>
        <dbReference type="EMBL" id="TCO81314.1"/>
    </source>
</evidence>
<organism evidence="9 10">
    <name type="scientific">Plasticicumulans lactativorans</name>
    <dbReference type="NCBI Taxonomy" id="1133106"/>
    <lineage>
        <taxon>Bacteria</taxon>
        <taxon>Pseudomonadati</taxon>
        <taxon>Pseudomonadota</taxon>
        <taxon>Gammaproteobacteria</taxon>
        <taxon>Candidatus Competibacteraceae</taxon>
        <taxon>Plasticicumulans</taxon>
    </lineage>
</organism>
<accession>A0A4R2L2J5</accession>
<dbReference type="InterPro" id="IPR007535">
    <property type="entry name" value="Catechol_dOase_N"/>
</dbReference>
<evidence type="ECO:0000256" key="4">
    <source>
        <dbReference type="ARBA" id="ARBA00022964"/>
    </source>
</evidence>
<name>A0A4R2L2J5_9GAMM</name>
<dbReference type="AlphaFoldDB" id="A0A4R2L2J5"/>
<dbReference type="CDD" id="cd03461">
    <property type="entry name" value="1_2-HQD"/>
    <property type="match status" value="1"/>
</dbReference>
<feature type="domain" description="Intradiol ring-cleavage dioxygenases" evidence="7">
    <location>
        <begin position="104"/>
        <end position="280"/>
    </location>
</feature>
<keyword evidence="3" id="KW-0479">Metal-binding</keyword>
<dbReference type="InterPro" id="IPR039390">
    <property type="entry name" value="1_2-HQD/HQD"/>
</dbReference>
<evidence type="ECO:0000259" key="8">
    <source>
        <dbReference type="Pfam" id="PF04444"/>
    </source>
</evidence>
<protein>
    <submittedName>
        <fullName evidence="9">Catechol 1,2-dioxygenase</fullName>
    </submittedName>
</protein>
<keyword evidence="10" id="KW-1185">Reference proteome</keyword>
<reference evidence="9 10" key="1">
    <citation type="submission" date="2019-03" db="EMBL/GenBank/DDBJ databases">
        <title>Genomic Encyclopedia of Type Strains, Phase IV (KMG-IV): sequencing the most valuable type-strain genomes for metagenomic binning, comparative biology and taxonomic classification.</title>
        <authorList>
            <person name="Goeker M."/>
        </authorList>
    </citation>
    <scope>NUCLEOTIDE SEQUENCE [LARGE SCALE GENOMIC DNA]</scope>
    <source>
        <strain evidence="9 10">DSM 25287</strain>
    </source>
</reference>
<comment type="caution">
    <text evidence="9">The sequence shown here is derived from an EMBL/GenBank/DDBJ whole genome shotgun (WGS) entry which is preliminary data.</text>
</comment>